<evidence type="ECO:0008006" key="5">
    <source>
        <dbReference type="Google" id="ProtNLM"/>
    </source>
</evidence>
<feature type="compositionally biased region" description="Low complexity" evidence="1">
    <location>
        <begin position="161"/>
        <end position="172"/>
    </location>
</feature>
<sequence length="195" mass="19196">MKISALSLLVTIGLSSSTLVFAAECTADDLTTISTTYSDAAMSEGAAKCPELTTSADTKNYCDASDCLDYMTGLLDLLPDCTSGGINVRAGLRAAIDFCETGTVDDTSDIAKGSASSSSLLRSGSPSTASSSTTSSSTGSMSITSSSTGSTTSDKTNENTAASSAGGSSSSASSVSVAISTVALAVAAFVFTGAL</sequence>
<evidence type="ECO:0000313" key="3">
    <source>
        <dbReference type="EMBL" id="KAL3657247.1"/>
    </source>
</evidence>
<proteinExistence type="predicted"/>
<organism evidence="3 4">
    <name type="scientific">Phytophthora oleae</name>
    <dbReference type="NCBI Taxonomy" id="2107226"/>
    <lineage>
        <taxon>Eukaryota</taxon>
        <taxon>Sar</taxon>
        <taxon>Stramenopiles</taxon>
        <taxon>Oomycota</taxon>
        <taxon>Peronosporomycetes</taxon>
        <taxon>Peronosporales</taxon>
        <taxon>Peronosporaceae</taxon>
        <taxon>Phytophthora</taxon>
    </lineage>
</organism>
<dbReference type="EMBL" id="JBIMZQ010000067">
    <property type="protein sequence ID" value="KAL3657247.1"/>
    <property type="molecule type" value="Genomic_DNA"/>
</dbReference>
<dbReference type="Proteomes" id="UP001632037">
    <property type="component" value="Unassembled WGS sequence"/>
</dbReference>
<evidence type="ECO:0000256" key="2">
    <source>
        <dbReference type="SAM" id="SignalP"/>
    </source>
</evidence>
<feature type="region of interest" description="Disordered" evidence="1">
    <location>
        <begin position="114"/>
        <end position="172"/>
    </location>
</feature>
<evidence type="ECO:0000256" key="1">
    <source>
        <dbReference type="SAM" id="MobiDB-lite"/>
    </source>
</evidence>
<feature type="compositionally biased region" description="Low complexity" evidence="1">
    <location>
        <begin position="114"/>
        <end position="153"/>
    </location>
</feature>
<dbReference type="InterPro" id="IPR002200">
    <property type="entry name" value="Elicitin"/>
</dbReference>
<dbReference type="SMART" id="SM01187">
    <property type="entry name" value="Elicitin"/>
    <property type="match status" value="1"/>
</dbReference>
<reference evidence="3 4" key="1">
    <citation type="submission" date="2024-09" db="EMBL/GenBank/DDBJ databases">
        <title>Genome sequencing and assembly of Phytophthora oleae, isolate VK10A, causative agent of rot of olive drupes.</title>
        <authorList>
            <person name="Conti Taguali S."/>
            <person name="Riolo M."/>
            <person name="La Spada F."/>
            <person name="Cacciola S.O."/>
            <person name="Dionisio G."/>
        </authorList>
    </citation>
    <scope>NUCLEOTIDE SEQUENCE [LARGE SCALE GENOMIC DNA]</scope>
    <source>
        <strain evidence="3 4">VK10A</strain>
    </source>
</reference>
<dbReference type="AlphaFoldDB" id="A0ABD3EU98"/>
<gene>
    <name evidence="3" type="ORF">V7S43_017907</name>
</gene>
<accession>A0ABD3EU98</accession>
<feature type="signal peptide" evidence="2">
    <location>
        <begin position="1"/>
        <end position="22"/>
    </location>
</feature>
<evidence type="ECO:0000313" key="4">
    <source>
        <dbReference type="Proteomes" id="UP001632037"/>
    </source>
</evidence>
<keyword evidence="4" id="KW-1185">Reference proteome</keyword>
<keyword evidence="2" id="KW-0732">Signal</keyword>
<protein>
    <recommendedName>
        <fullName evidence="5">Elicitin</fullName>
    </recommendedName>
</protein>
<feature type="chain" id="PRO_5044810617" description="Elicitin" evidence="2">
    <location>
        <begin position="23"/>
        <end position="195"/>
    </location>
</feature>
<comment type="caution">
    <text evidence="3">The sequence shown here is derived from an EMBL/GenBank/DDBJ whole genome shotgun (WGS) entry which is preliminary data.</text>
</comment>
<name>A0ABD3EU98_9STRA</name>